<dbReference type="InterPro" id="IPR050426">
    <property type="entry name" value="Glycosyltransferase_28"/>
</dbReference>
<evidence type="ECO:0000313" key="2">
    <source>
        <dbReference type="Proteomes" id="UP000515344"/>
    </source>
</evidence>
<dbReference type="KEGG" id="lacs:H4075_02460"/>
<organism evidence="1 2">
    <name type="scientific">Lacibacter sediminis</name>
    <dbReference type="NCBI Taxonomy" id="2760713"/>
    <lineage>
        <taxon>Bacteria</taxon>
        <taxon>Pseudomonadati</taxon>
        <taxon>Bacteroidota</taxon>
        <taxon>Chitinophagia</taxon>
        <taxon>Chitinophagales</taxon>
        <taxon>Chitinophagaceae</taxon>
        <taxon>Lacibacter</taxon>
    </lineage>
</organism>
<gene>
    <name evidence="1" type="ORF">H4075_02460</name>
</gene>
<name>A0A7G5XHX7_9BACT</name>
<dbReference type="InterPro" id="IPR002213">
    <property type="entry name" value="UDP_glucos_trans"/>
</dbReference>
<dbReference type="SUPFAM" id="SSF53756">
    <property type="entry name" value="UDP-Glycosyltransferase/glycogen phosphorylase"/>
    <property type="match status" value="1"/>
</dbReference>
<dbReference type="Pfam" id="PF00201">
    <property type="entry name" value="UDPGT"/>
    <property type="match status" value="1"/>
</dbReference>
<dbReference type="Gene3D" id="3.40.50.2000">
    <property type="entry name" value="Glycogen Phosphorylase B"/>
    <property type="match status" value="2"/>
</dbReference>
<dbReference type="Proteomes" id="UP000515344">
    <property type="component" value="Chromosome"/>
</dbReference>
<protein>
    <submittedName>
        <fullName evidence="1">Glycosyltransferase</fullName>
    </submittedName>
</protein>
<dbReference type="CDD" id="cd03784">
    <property type="entry name" value="GT1_Gtf-like"/>
    <property type="match status" value="1"/>
</dbReference>
<dbReference type="EMBL" id="CP060007">
    <property type="protein sequence ID" value="QNA45080.1"/>
    <property type="molecule type" value="Genomic_DNA"/>
</dbReference>
<dbReference type="PANTHER" id="PTHR48050:SF13">
    <property type="entry name" value="STEROL 3-BETA-GLUCOSYLTRANSFERASE UGT80A2"/>
    <property type="match status" value="1"/>
</dbReference>
<keyword evidence="2" id="KW-1185">Reference proteome</keyword>
<dbReference type="RefSeq" id="WP_182803824.1">
    <property type="nucleotide sequence ID" value="NZ_CP060007.1"/>
</dbReference>
<accession>A0A7G5XHX7</accession>
<sequence>MNKQLNAGNGKKILFASVPADGHFNPLTGLAKHLQSLGYEVRWYTSSHYAPKLKKLGIPHYPFVKAMDVTADTVDEIFPERAKIKNKIKKLNYDFMNYFILRAPEYYEDIKNIYKDFKFDLFVADVLFTGIPFVNDLMDIPVFSMGIVPLMQTSKDLPPAGLGLTPGTTWLSKVRDSILRFMAENILFSKSDKLMKKILDGYFIDHDNKFLFDLGINKATYYLQSGTPGFEYKRSDMLENIRFIGSLLPYSSNQNKEQWFDERLNQYKRVVLVTQGTVEKDINKLLIPTIEAFKHTDTLVVVTTGGSQTNELRAKYPYSNIIIEDFIAFNDIMPYADVYVTNGGYGGVMLAIENRVPMVAAGVHEGKNEICARVGYFKIGIDLKTELPKAEQIRKAVDEVTGTDQYKINIQDLADEFQQYDANGLFANLVAEVLQPANDLSISNKYSEKIF</sequence>
<dbReference type="GO" id="GO:0017000">
    <property type="term" value="P:antibiotic biosynthetic process"/>
    <property type="evidence" value="ECO:0007669"/>
    <property type="project" value="UniProtKB-ARBA"/>
</dbReference>
<proteinExistence type="predicted"/>
<dbReference type="GO" id="GO:0008194">
    <property type="term" value="F:UDP-glycosyltransferase activity"/>
    <property type="evidence" value="ECO:0007669"/>
    <property type="project" value="InterPro"/>
</dbReference>
<dbReference type="AlphaFoldDB" id="A0A7G5XHX7"/>
<dbReference type="PANTHER" id="PTHR48050">
    <property type="entry name" value="STEROL 3-BETA-GLUCOSYLTRANSFERASE"/>
    <property type="match status" value="1"/>
</dbReference>
<evidence type="ECO:0000313" key="1">
    <source>
        <dbReference type="EMBL" id="QNA45080.1"/>
    </source>
</evidence>
<reference evidence="2" key="1">
    <citation type="submission" date="2020-08" db="EMBL/GenBank/DDBJ databases">
        <title>Lacibacter sp. S13-6-6 genome sequencing.</title>
        <authorList>
            <person name="Jin L."/>
        </authorList>
    </citation>
    <scope>NUCLEOTIDE SEQUENCE [LARGE SCALE GENOMIC DNA]</scope>
    <source>
        <strain evidence="2">S13-6-6</strain>
    </source>
</reference>